<dbReference type="Proteomes" id="UP001056707">
    <property type="component" value="Chromosome"/>
</dbReference>
<gene>
    <name evidence="1" type="ORF">M3M35_06155</name>
</gene>
<dbReference type="RefSeq" id="WP_252749784.1">
    <property type="nucleotide sequence ID" value="NZ_CP097116.1"/>
</dbReference>
<dbReference type="EMBL" id="CP097116">
    <property type="protein sequence ID" value="USS84882.1"/>
    <property type="molecule type" value="Genomic_DNA"/>
</dbReference>
<accession>A0ABY5BMI0</accession>
<organism evidence="1 2">
    <name type="scientific">Fructilactobacillus myrtifloralis</name>
    <dbReference type="NCBI Taxonomy" id="2940301"/>
    <lineage>
        <taxon>Bacteria</taxon>
        <taxon>Bacillati</taxon>
        <taxon>Bacillota</taxon>
        <taxon>Bacilli</taxon>
        <taxon>Lactobacillales</taxon>
        <taxon>Lactobacillaceae</taxon>
        <taxon>Fructilactobacillus</taxon>
    </lineage>
</organism>
<protein>
    <submittedName>
        <fullName evidence="1">Uncharacterized protein</fullName>
    </submittedName>
</protein>
<evidence type="ECO:0000313" key="2">
    <source>
        <dbReference type="Proteomes" id="UP001056707"/>
    </source>
</evidence>
<keyword evidence="2" id="KW-1185">Reference proteome</keyword>
<evidence type="ECO:0000313" key="1">
    <source>
        <dbReference type="EMBL" id="USS84882.1"/>
    </source>
</evidence>
<reference evidence="1" key="1">
    <citation type="submission" date="2022-05" db="EMBL/GenBank/DDBJ databases">
        <authorList>
            <person name="Oliphant S.A."/>
            <person name="Watson-Haigh N.S."/>
            <person name="Sumby K.M."/>
            <person name="Gardner J.M."/>
            <person name="Jiranek V."/>
        </authorList>
    </citation>
    <scope>NUCLEOTIDE SEQUENCE</scope>
    <source>
        <strain evidence="1">KI16_H9</strain>
    </source>
</reference>
<sequence>MLHYQLQQATRIRQPLAPALATTKVQPSGEQFAGSAVQNQLAYGYQLMAGLNQQIVDEYSACQYEAIFNLLKYYDEKL</sequence>
<proteinExistence type="predicted"/>
<name>A0ABY5BMI0_9LACO</name>